<comment type="subunit">
    <text evidence="3 7">Homodimer.</text>
</comment>
<keyword evidence="5 7" id="KW-0963">Cytoplasm</keyword>
<reference evidence="9 10" key="2">
    <citation type="submission" date="2009-02" db="EMBL/GenBank/DDBJ databases">
        <title>Draft genome sequence of Holdemania filiformis DSM 12042.</title>
        <authorList>
            <person name="Sudarsanam P."/>
            <person name="Ley R."/>
            <person name="Guruge J."/>
            <person name="Turnbaugh P.J."/>
            <person name="Mahowald M."/>
            <person name="Liep D."/>
            <person name="Gordon J."/>
        </authorList>
    </citation>
    <scope>NUCLEOTIDE SEQUENCE [LARGE SCALE GENOMIC DNA]</scope>
    <source>
        <strain evidence="9 10">DSM 12042</strain>
    </source>
</reference>
<evidence type="ECO:0000256" key="2">
    <source>
        <dbReference type="ARBA" id="ARBA00008107"/>
    </source>
</evidence>
<dbReference type="InterPro" id="IPR028366">
    <property type="entry name" value="PhoU"/>
</dbReference>
<dbReference type="PIRSF" id="PIRSF003107">
    <property type="entry name" value="PhoU"/>
    <property type="match status" value="1"/>
</dbReference>
<dbReference type="PANTHER" id="PTHR42930">
    <property type="entry name" value="PHOSPHATE-SPECIFIC TRANSPORT SYSTEM ACCESSORY PROTEIN PHOU"/>
    <property type="match status" value="1"/>
</dbReference>
<evidence type="ECO:0000256" key="1">
    <source>
        <dbReference type="ARBA" id="ARBA00004496"/>
    </source>
</evidence>
<accession>B9YB37</accession>
<dbReference type="GO" id="GO:0006817">
    <property type="term" value="P:phosphate ion transport"/>
    <property type="evidence" value="ECO:0007669"/>
    <property type="project" value="UniProtKB-KW"/>
</dbReference>
<evidence type="ECO:0000256" key="6">
    <source>
        <dbReference type="ARBA" id="ARBA00022592"/>
    </source>
</evidence>
<comment type="subcellular location">
    <subcellularLocation>
        <location evidence="1 7">Cytoplasm</location>
    </subcellularLocation>
</comment>
<keyword evidence="6 7" id="KW-0592">Phosphate transport</keyword>
<evidence type="ECO:0000256" key="7">
    <source>
        <dbReference type="PIRNR" id="PIRNR003107"/>
    </source>
</evidence>
<dbReference type="Pfam" id="PF01895">
    <property type="entry name" value="PhoU"/>
    <property type="match status" value="2"/>
</dbReference>
<dbReference type="InterPro" id="IPR026022">
    <property type="entry name" value="PhoU_dom"/>
</dbReference>
<organism evidence="9 10">
    <name type="scientific">Holdemania filiformis DSM 12042</name>
    <dbReference type="NCBI Taxonomy" id="545696"/>
    <lineage>
        <taxon>Bacteria</taxon>
        <taxon>Bacillati</taxon>
        <taxon>Bacillota</taxon>
        <taxon>Erysipelotrichia</taxon>
        <taxon>Erysipelotrichales</taxon>
        <taxon>Erysipelotrichaceae</taxon>
        <taxon>Holdemania</taxon>
    </lineage>
</organism>
<dbReference type="Proteomes" id="UP000005950">
    <property type="component" value="Unassembled WGS sequence"/>
</dbReference>
<dbReference type="InterPro" id="IPR038078">
    <property type="entry name" value="PhoU-like_sf"/>
</dbReference>
<comment type="similarity">
    <text evidence="2 7">Belongs to the PhoU family.</text>
</comment>
<dbReference type="OrthoDB" id="9814256at2"/>
<name>B9YB37_9FIRM</name>
<gene>
    <name evidence="9" type="primary">phoU</name>
    <name evidence="9" type="ORF">HOLDEFILI_03044</name>
</gene>
<feature type="domain" description="PhoU" evidence="8">
    <location>
        <begin position="121"/>
        <end position="199"/>
    </location>
</feature>
<reference evidence="9 10" key="1">
    <citation type="submission" date="2008-12" db="EMBL/GenBank/DDBJ databases">
        <authorList>
            <person name="Fulton L."/>
            <person name="Clifton S."/>
            <person name="Fulton B."/>
            <person name="Xu J."/>
            <person name="Minx P."/>
            <person name="Pepin K.H."/>
            <person name="Johnson M."/>
            <person name="Bhonagiri V."/>
            <person name="Nash W.E."/>
            <person name="Mardis E.R."/>
            <person name="Wilson R.K."/>
        </authorList>
    </citation>
    <scope>NUCLEOTIDE SEQUENCE [LARGE SCALE GENOMIC DNA]</scope>
    <source>
        <strain evidence="9 10">DSM 12042</strain>
    </source>
</reference>
<comment type="function">
    <text evidence="7">Plays a role in the regulation of phosphate uptake.</text>
</comment>
<dbReference type="PANTHER" id="PTHR42930:SF3">
    <property type="entry name" value="PHOSPHATE-SPECIFIC TRANSPORT SYSTEM ACCESSORY PROTEIN PHOU"/>
    <property type="match status" value="1"/>
</dbReference>
<evidence type="ECO:0000256" key="5">
    <source>
        <dbReference type="ARBA" id="ARBA00022490"/>
    </source>
</evidence>
<dbReference type="FunFam" id="1.20.58.220:FF:000004">
    <property type="entry name" value="Phosphate-specific transport system accessory protein PhoU"/>
    <property type="match status" value="1"/>
</dbReference>
<sequence>MKMDESLAAFQALILQMYRKVKTMHELALDILRSGDKEKALQLIYMDDFVNHLEEEINDQAQTVLALLSPVATDLRKVIAGIKIASDLERIGDYAKNIADYVIKKGPAEPPFVGEQAEAIGRLFLAMLDAAMDAYQKEDVAQAYRIPQQDEQINDQFAELSGQIETAVMQGMQMEHVVPLVAMLRNFERAGDHTKNICEHLIYQVKGQHIDFG</sequence>
<dbReference type="Gene3D" id="1.20.58.220">
    <property type="entry name" value="Phosphate transport system protein phou homolog 2, domain 2"/>
    <property type="match status" value="1"/>
</dbReference>
<evidence type="ECO:0000313" key="9">
    <source>
        <dbReference type="EMBL" id="EEF66845.1"/>
    </source>
</evidence>
<evidence type="ECO:0000313" key="10">
    <source>
        <dbReference type="Proteomes" id="UP000005950"/>
    </source>
</evidence>
<comment type="caution">
    <text evidence="9">The sequence shown here is derived from an EMBL/GenBank/DDBJ whole genome shotgun (WGS) entry which is preliminary data.</text>
</comment>
<protein>
    <recommendedName>
        <fullName evidence="7">Phosphate-specific transport system accessory protein PhoU</fullName>
    </recommendedName>
</protein>
<dbReference type="SUPFAM" id="SSF109755">
    <property type="entry name" value="PhoU-like"/>
    <property type="match status" value="1"/>
</dbReference>
<dbReference type="NCBIfam" id="TIGR02135">
    <property type="entry name" value="phoU_full"/>
    <property type="match status" value="1"/>
</dbReference>
<dbReference type="GO" id="GO:0045936">
    <property type="term" value="P:negative regulation of phosphate metabolic process"/>
    <property type="evidence" value="ECO:0007669"/>
    <property type="project" value="InterPro"/>
</dbReference>
<dbReference type="STRING" id="545696.HOLDEFILI_03044"/>
<dbReference type="GO" id="GO:0005737">
    <property type="term" value="C:cytoplasm"/>
    <property type="evidence" value="ECO:0007669"/>
    <property type="project" value="UniProtKB-SubCell"/>
</dbReference>
<dbReference type="eggNOG" id="COG0704">
    <property type="taxonomic scope" value="Bacteria"/>
</dbReference>
<evidence type="ECO:0000259" key="8">
    <source>
        <dbReference type="Pfam" id="PF01895"/>
    </source>
</evidence>
<proteinExistence type="inferred from homology"/>
<feature type="domain" description="PhoU" evidence="8">
    <location>
        <begin position="14"/>
        <end position="102"/>
    </location>
</feature>
<keyword evidence="4 7" id="KW-0813">Transport</keyword>
<dbReference type="HOGENOM" id="CLU_078518_3_0_9"/>
<evidence type="ECO:0000256" key="3">
    <source>
        <dbReference type="ARBA" id="ARBA00011738"/>
    </source>
</evidence>
<dbReference type="EMBL" id="ACCF01000192">
    <property type="protein sequence ID" value="EEF66845.1"/>
    <property type="molecule type" value="Genomic_DNA"/>
</dbReference>
<dbReference type="GO" id="GO:0030643">
    <property type="term" value="P:intracellular phosphate ion homeostasis"/>
    <property type="evidence" value="ECO:0007669"/>
    <property type="project" value="InterPro"/>
</dbReference>
<dbReference type="AlphaFoldDB" id="B9YB37"/>
<dbReference type="RefSeq" id="WP_006060209.1">
    <property type="nucleotide sequence ID" value="NZ_GG657561.1"/>
</dbReference>
<evidence type="ECO:0000256" key="4">
    <source>
        <dbReference type="ARBA" id="ARBA00022448"/>
    </source>
</evidence>